<gene>
    <name evidence="1" type="ORF">HF682_05650</name>
</gene>
<dbReference type="InterPro" id="IPR012349">
    <property type="entry name" value="Split_barrel_FMN-bd"/>
</dbReference>
<dbReference type="InterPro" id="IPR007396">
    <property type="entry name" value="TR_PAI2-type"/>
</dbReference>
<dbReference type="Proteomes" id="UP000587991">
    <property type="component" value="Unassembled WGS sequence"/>
</dbReference>
<dbReference type="Gene3D" id="2.30.110.10">
    <property type="entry name" value="Electron Transport, Fmn-binding Protein, Chain A"/>
    <property type="match status" value="1"/>
</dbReference>
<sequence>MPIYLPRHFEGDLSAARQLMCERPFATLITADGDDPWISHVPVLYQPGEQEDELGSLLFHLARPNPHNAVLLQGESTLVFHGPDAYISPNDYAEPQQHVPTWNFATVHARVRAIPLEGEEALVAMRQQVKAFEEDATQPWQLDESDARLMGMFRGISVYRLQITRLTTKFKLSQNRNAEDQRRVRLKTTPPAPWGRTCGEWMQHLQIGTANPAD</sequence>
<organism evidence="1 2">
    <name type="scientific">Leeia aquatica</name>
    <dbReference type="NCBI Taxonomy" id="2725557"/>
    <lineage>
        <taxon>Bacteria</taxon>
        <taxon>Pseudomonadati</taxon>
        <taxon>Pseudomonadota</taxon>
        <taxon>Betaproteobacteria</taxon>
        <taxon>Neisseriales</taxon>
        <taxon>Leeiaceae</taxon>
        <taxon>Leeia</taxon>
    </lineage>
</organism>
<evidence type="ECO:0000313" key="1">
    <source>
        <dbReference type="EMBL" id="NLR74639.1"/>
    </source>
</evidence>
<name>A0A847SBB9_9NEIS</name>
<dbReference type="Pfam" id="PF04299">
    <property type="entry name" value="FMN_bind_2"/>
    <property type="match status" value="1"/>
</dbReference>
<accession>A0A847SBB9</accession>
<reference evidence="1 2" key="1">
    <citation type="submission" date="2020-04" db="EMBL/GenBank/DDBJ databases">
        <title>Draft genome of Leeia sp. IMCC25680.</title>
        <authorList>
            <person name="Song J."/>
            <person name="Cho J.-C."/>
        </authorList>
    </citation>
    <scope>NUCLEOTIDE SEQUENCE [LARGE SCALE GENOMIC DNA]</scope>
    <source>
        <strain evidence="1 2">IMCC25680</strain>
    </source>
</reference>
<comment type="caution">
    <text evidence="1">The sequence shown here is derived from an EMBL/GenBank/DDBJ whole genome shotgun (WGS) entry which is preliminary data.</text>
</comment>
<dbReference type="EMBL" id="JABAIM010000001">
    <property type="protein sequence ID" value="NLR74639.1"/>
    <property type="molecule type" value="Genomic_DNA"/>
</dbReference>
<dbReference type="RefSeq" id="WP_168876240.1">
    <property type="nucleotide sequence ID" value="NZ_JABAIM010000001.1"/>
</dbReference>
<dbReference type="PANTHER" id="PTHR35802:SF1">
    <property type="entry name" value="PROTEASE SYNTHASE AND SPORULATION PROTEIN PAI 2"/>
    <property type="match status" value="1"/>
</dbReference>
<dbReference type="SUPFAM" id="SSF50475">
    <property type="entry name" value="FMN-binding split barrel"/>
    <property type="match status" value="1"/>
</dbReference>
<dbReference type="AlphaFoldDB" id="A0A847SBB9"/>
<dbReference type="PANTHER" id="PTHR35802">
    <property type="entry name" value="PROTEASE SYNTHASE AND SPORULATION PROTEIN PAI 2"/>
    <property type="match status" value="1"/>
</dbReference>
<proteinExistence type="predicted"/>
<evidence type="ECO:0000313" key="2">
    <source>
        <dbReference type="Proteomes" id="UP000587991"/>
    </source>
</evidence>
<keyword evidence="2" id="KW-1185">Reference proteome</keyword>
<protein>
    <submittedName>
        <fullName evidence="1">FMN-binding negative transcriptional regulator</fullName>
    </submittedName>
</protein>
<dbReference type="PIRSF" id="PIRSF010372">
    <property type="entry name" value="PaiB"/>
    <property type="match status" value="1"/>
</dbReference>